<gene>
    <name evidence="1" type="ORF">C7460_11353</name>
</gene>
<reference evidence="1 2" key="1">
    <citation type="submission" date="2018-07" db="EMBL/GenBank/DDBJ databases">
        <title>Genomic Encyclopedia of Type Strains, Phase IV (KMG-IV): sequencing the most valuable type-strain genomes for metagenomic binning, comparative biology and taxonomic classification.</title>
        <authorList>
            <person name="Goeker M."/>
        </authorList>
    </citation>
    <scope>NUCLEOTIDE SEQUENCE [LARGE SCALE GENOMIC DNA]</scope>
    <source>
        <strain evidence="1 2">DSM 4134</strain>
    </source>
</reference>
<dbReference type="AlphaFoldDB" id="A0A3D9L1N4"/>
<comment type="caution">
    <text evidence="1">The sequence shown here is derived from an EMBL/GenBank/DDBJ whole genome shotgun (WGS) entry which is preliminary data.</text>
</comment>
<sequence>MYNKQTSVRSRTLTFFTLLLLLTLGASPLTAQKLEISAIGQQTVMGMQSGYQVATKSSSGFGVGVFVQSSNHFSLETSPTNYPFYGASIMAPIATQGDIQILAHLKSGIVNNQFLIVSPEIETRLTLTDVFALGVTAALRSREAAIGGKITARVF</sequence>
<evidence type="ECO:0000313" key="2">
    <source>
        <dbReference type="Proteomes" id="UP000256779"/>
    </source>
</evidence>
<name>A0A3D9L1N4_MARFU</name>
<protein>
    <submittedName>
        <fullName evidence="1">Uncharacterized protein</fullName>
    </submittedName>
</protein>
<proteinExistence type="predicted"/>
<dbReference type="RefSeq" id="WP_115868751.1">
    <property type="nucleotide sequence ID" value="NZ_QREG01000013.1"/>
</dbReference>
<organism evidence="1 2">
    <name type="scientific">Marinoscillum furvescens DSM 4134</name>
    <dbReference type="NCBI Taxonomy" id="1122208"/>
    <lineage>
        <taxon>Bacteria</taxon>
        <taxon>Pseudomonadati</taxon>
        <taxon>Bacteroidota</taxon>
        <taxon>Cytophagia</taxon>
        <taxon>Cytophagales</taxon>
        <taxon>Reichenbachiellaceae</taxon>
        <taxon>Marinoscillum</taxon>
    </lineage>
</organism>
<evidence type="ECO:0000313" key="1">
    <source>
        <dbReference type="EMBL" id="RED97005.1"/>
    </source>
</evidence>
<dbReference type="OrthoDB" id="9854594at2"/>
<keyword evidence="2" id="KW-1185">Reference proteome</keyword>
<dbReference type="Proteomes" id="UP000256779">
    <property type="component" value="Unassembled WGS sequence"/>
</dbReference>
<accession>A0A3D9L1N4</accession>
<dbReference type="EMBL" id="QREG01000013">
    <property type="protein sequence ID" value="RED97005.1"/>
    <property type="molecule type" value="Genomic_DNA"/>
</dbReference>